<feature type="region of interest" description="Disordered" evidence="1">
    <location>
        <begin position="1"/>
        <end position="40"/>
    </location>
</feature>
<protein>
    <submittedName>
        <fullName evidence="2">Uncharacterized protein</fullName>
    </submittedName>
</protein>
<proteinExistence type="predicted"/>
<reference evidence="2 3" key="1">
    <citation type="submission" date="2019-11" db="EMBL/GenBank/DDBJ databases">
        <authorList>
            <person name="Cao P."/>
        </authorList>
    </citation>
    <scope>NUCLEOTIDE SEQUENCE [LARGE SCALE GENOMIC DNA]</scope>
    <source>
        <strain evidence="2 3">NEAU-AAG5</strain>
    </source>
</reference>
<evidence type="ECO:0000256" key="1">
    <source>
        <dbReference type="SAM" id="MobiDB-lite"/>
    </source>
</evidence>
<gene>
    <name evidence="2" type="ORF">GNZ18_33170</name>
</gene>
<evidence type="ECO:0000313" key="3">
    <source>
        <dbReference type="Proteomes" id="UP000432015"/>
    </source>
</evidence>
<keyword evidence="3" id="KW-1185">Reference proteome</keyword>
<sequence>MAEPWAPSMTDVGARIPTKTRDQTQPGNDNPAGTFNDTTVPTADEVEPIVEGAVAQTRAAVASIPEALYGLANDAAAWRAAADIELAWPERNAQITDLYTTLDARAKLALQQLIDACDDAGTGADGGRPVYAFPEPVPWGDTYL</sequence>
<feature type="compositionally biased region" description="Polar residues" evidence="1">
    <location>
        <begin position="23"/>
        <end position="40"/>
    </location>
</feature>
<dbReference type="RefSeq" id="WP_156220580.1">
    <property type="nucleotide sequence ID" value="NZ_WOFH01000014.1"/>
</dbReference>
<comment type="caution">
    <text evidence="2">The sequence shown here is derived from an EMBL/GenBank/DDBJ whole genome shotgun (WGS) entry which is preliminary data.</text>
</comment>
<organism evidence="2 3">
    <name type="scientific">Actinomadura litoris</name>
    <dbReference type="NCBI Taxonomy" id="2678616"/>
    <lineage>
        <taxon>Bacteria</taxon>
        <taxon>Bacillati</taxon>
        <taxon>Actinomycetota</taxon>
        <taxon>Actinomycetes</taxon>
        <taxon>Streptosporangiales</taxon>
        <taxon>Thermomonosporaceae</taxon>
        <taxon>Actinomadura</taxon>
    </lineage>
</organism>
<accession>A0A7K1LAF8</accession>
<dbReference type="AlphaFoldDB" id="A0A7K1LAF8"/>
<dbReference type="Proteomes" id="UP000432015">
    <property type="component" value="Unassembled WGS sequence"/>
</dbReference>
<dbReference type="EMBL" id="WOFH01000014">
    <property type="protein sequence ID" value="MUN41408.1"/>
    <property type="molecule type" value="Genomic_DNA"/>
</dbReference>
<name>A0A7K1LAF8_9ACTN</name>
<evidence type="ECO:0000313" key="2">
    <source>
        <dbReference type="EMBL" id="MUN41408.1"/>
    </source>
</evidence>